<dbReference type="InterPro" id="IPR050057">
    <property type="entry name" value="Prokaryotic/Mito_RF"/>
</dbReference>
<keyword evidence="6" id="KW-1185">Reference proteome</keyword>
<dbReference type="PANTHER" id="PTHR43804:SF1">
    <property type="entry name" value="PEPTIDE CHAIN RELEASE FACTOR 1, MITOCHONDRIAL"/>
    <property type="match status" value="1"/>
</dbReference>
<feature type="region of interest" description="Disordered" evidence="3">
    <location>
        <begin position="350"/>
        <end position="370"/>
    </location>
</feature>
<dbReference type="OMA" id="ECQQSRS"/>
<dbReference type="InterPro" id="IPR045853">
    <property type="entry name" value="Pep_chain_release_fac_I_sf"/>
</dbReference>
<evidence type="ECO:0000256" key="2">
    <source>
        <dbReference type="ARBA" id="ARBA00022917"/>
    </source>
</evidence>
<evidence type="ECO:0000256" key="3">
    <source>
        <dbReference type="SAM" id="MobiDB-lite"/>
    </source>
</evidence>
<accession>A0A3S2N7H1</accession>
<dbReference type="Pfam" id="PF00472">
    <property type="entry name" value="RF-1"/>
    <property type="match status" value="1"/>
</dbReference>
<dbReference type="SUPFAM" id="SSF75620">
    <property type="entry name" value="Release factor"/>
    <property type="match status" value="1"/>
</dbReference>
<evidence type="ECO:0000259" key="4">
    <source>
        <dbReference type="PROSITE" id="PS00745"/>
    </source>
</evidence>
<dbReference type="PANTHER" id="PTHR43804">
    <property type="entry name" value="LD18447P"/>
    <property type="match status" value="1"/>
</dbReference>
<dbReference type="Gene3D" id="3.30.70.1660">
    <property type="match status" value="2"/>
</dbReference>
<dbReference type="Gene3D" id="3.30.160.20">
    <property type="match status" value="1"/>
</dbReference>
<dbReference type="EMBL" id="CM012438">
    <property type="protein sequence ID" value="RVE75255.1"/>
    <property type="molecule type" value="Genomic_DNA"/>
</dbReference>
<dbReference type="PROSITE" id="PS00745">
    <property type="entry name" value="RF_PROK_I"/>
    <property type="match status" value="1"/>
</dbReference>
<dbReference type="Pfam" id="PF03462">
    <property type="entry name" value="PCRF"/>
    <property type="match status" value="1"/>
</dbReference>
<dbReference type="GO" id="GO:0005739">
    <property type="term" value="C:mitochondrion"/>
    <property type="evidence" value="ECO:0007669"/>
    <property type="project" value="TreeGrafter"/>
</dbReference>
<reference evidence="5 6" key="1">
    <citation type="submission" date="2018-11" db="EMBL/GenBank/DDBJ databases">
        <authorList>
            <person name="Lopez-Roques C."/>
            <person name="Donnadieu C."/>
            <person name="Bouchez O."/>
            <person name="Klopp C."/>
            <person name="Cabau C."/>
            <person name="Zahm M."/>
        </authorList>
    </citation>
    <scope>NUCLEOTIDE SEQUENCE [LARGE SCALE GENOMIC DNA]</scope>
    <source>
        <strain evidence="5">RS831</strain>
        <tissue evidence="5">Whole body</tissue>
    </source>
</reference>
<reference evidence="5 6" key="2">
    <citation type="submission" date="2019-01" db="EMBL/GenBank/DDBJ databases">
        <title>A chromosome length genome reference of the Java medaka (oryzias javanicus).</title>
        <authorList>
            <person name="Herpin A."/>
            <person name="Takehana Y."/>
            <person name="Naruse K."/>
            <person name="Ansai S."/>
            <person name="Kawaguchi M."/>
        </authorList>
    </citation>
    <scope>NUCLEOTIDE SEQUENCE [LARGE SCALE GENOMIC DNA]</scope>
    <source>
        <strain evidence="5">RS831</strain>
        <tissue evidence="5">Whole body</tissue>
    </source>
</reference>
<evidence type="ECO:0000313" key="6">
    <source>
        <dbReference type="Proteomes" id="UP000283210"/>
    </source>
</evidence>
<dbReference type="InterPro" id="IPR000352">
    <property type="entry name" value="Pep_chain_release_fac_I"/>
</dbReference>
<sequence length="439" mass="50207">MHIIRCFRVCSLCNALISRSRRPRDGWRTLLQQTSIKHPEVTPIRFTHGDSLDLYENESVQKYVNQLMEEYADISQKLQHAYLSESDRKEFVSKHAELLPVANVFKKTEQAKKDLEEVLSLLQSTTGTKDEDEHLIQLLREEEAQMTSRILTLKKDLIKVLLPSDPLDSSDVVLEVVSGRTTGGDICQQFTKEMFDMYQGFAIYKNWDFSLLNYTPAEYGGLHHAAVRIAGESVYRHLKHEGGTHRVQRIPEVGLSSRMQRIHTGTMTVIVLPQPKDLNIHIDPKDLRVDTFRSRGAGGQSVNTTDSAVRIVHLPTGITAECQQSRSQLQNRETAMQMLRARLYQSMMGKETEQRHTARKQQVGTRSQSERIRTYNFSQDRVTDHRTGYSTRDIKEFMKGGEELDDLIADLLEHAEREALLEIVNSRILSQPESGQSAD</sequence>
<protein>
    <recommendedName>
        <fullName evidence="4">Prokaryotic-type class I peptide chain release factors domain-containing protein</fullName>
    </recommendedName>
</protein>
<name>A0A3S2N7H1_ORYJA</name>
<comment type="similarity">
    <text evidence="1">Belongs to the prokaryotic/mitochondrial release factor family.</text>
</comment>
<evidence type="ECO:0000256" key="1">
    <source>
        <dbReference type="ARBA" id="ARBA00010835"/>
    </source>
</evidence>
<dbReference type="Proteomes" id="UP000283210">
    <property type="component" value="Chromosome 2"/>
</dbReference>
<gene>
    <name evidence="5" type="ORF">OJAV_G00015110</name>
</gene>
<dbReference type="GO" id="GO:0070126">
    <property type="term" value="P:mitochondrial translational termination"/>
    <property type="evidence" value="ECO:0007669"/>
    <property type="project" value="TreeGrafter"/>
</dbReference>
<proteinExistence type="inferred from homology"/>
<organism evidence="5 6">
    <name type="scientific">Oryzias javanicus</name>
    <name type="common">Javanese ricefish</name>
    <name type="synonym">Aplocheilus javanicus</name>
    <dbReference type="NCBI Taxonomy" id="123683"/>
    <lineage>
        <taxon>Eukaryota</taxon>
        <taxon>Metazoa</taxon>
        <taxon>Chordata</taxon>
        <taxon>Craniata</taxon>
        <taxon>Vertebrata</taxon>
        <taxon>Euteleostomi</taxon>
        <taxon>Actinopterygii</taxon>
        <taxon>Neopterygii</taxon>
        <taxon>Teleostei</taxon>
        <taxon>Neoteleostei</taxon>
        <taxon>Acanthomorphata</taxon>
        <taxon>Ovalentaria</taxon>
        <taxon>Atherinomorphae</taxon>
        <taxon>Beloniformes</taxon>
        <taxon>Adrianichthyidae</taxon>
        <taxon>Oryziinae</taxon>
        <taxon>Oryzias</taxon>
    </lineage>
</organism>
<dbReference type="OrthoDB" id="2019491at2759"/>
<dbReference type="AlphaFoldDB" id="A0A3S2N7H1"/>
<dbReference type="SMART" id="SM00937">
    <property type="entry name" value="PCRF"/>
    <property type="match status" value="1"/>
</dbReference>
<dbReference type="FunFam" id="3.30.160.20:FF:000004">
    <property type="entry name" value="Peptide chain release factor 1"/>
    <property type="match status" value="1"/>
</dbReference>
<dbReference type="GO" id="GO:0003747">
    <property type="term" value="F:translation release factor activity"/>
    <property type="evidence" value="ECO:0007669"/>
    <property type="project" value="InterPro"/>
</dbReference>
<dbReference type="InterPro" id="IPR005139">
    <property type="entry name" value="PCRF"/>
</dbReference>
<feature type="domain" description="Prokaryotic-type class I peptide chain release factors" evidence="4">
    <location>
        <begin position="293"/>
        <end position="309"/>
    </location>
</feature>
<keyword evidence="2" id="KW-0648">Protein biosynthesis</keyword>
<dbReference type="Gene3D" id="6.10.140.1950">
    <property type="match status" value="1"/>
</dbReference>
<evidence type="ECO:0000313" key="5">
    <source>
        <dbReference type="EMBL" id="RVE75255.1"/>
    </source>
</evidence>